<feature type="transmembrane region" description="Helical" evidence="9">
    <location>
        <begin position="150"/>
        <end position="169"/>
    </location>
</feature>
<feature type="transmembrane region" description="Helical" evidence="9">
    <location>
        <begin position="80"/>
        <end position="102"/>
    </location>
</feature>
<dbReference type="PANTHER" id="PTHR12929">
    <property type="entry name" value="SOLUTE CARRIER FAMILY 52"/>
    <property type="match status" value="1"/>
</dbReference>
<feature type="transmembrane region" description="Helical" evidence="9">
    <location>
        <begin position="7"/>
        <end position="25"/>
    </location>
</feature>
<comment type="catalytic activity">
    <reaction evidence="1 9">
        <text>riboflavin(in) = riboflavin(out)</text>
        <dbReference type="Rhea" id="RHEA:35015"/>
        <dbReference type="ChEBI" id="CHEBI:57986"/>
    </reaction>
</comment>
<dbReference type="Proteomes" id="UP000663834">
    <property type="component" value="Unassembled WGS sequence"/>
</dbReference>
<evidence type="ECO:0000256" key="5">
    <source>
        <dbReference type="ARBA" id="ARBA00022475"/>
    </source>
</evidence>
<organism evidence="11 14">
    <name type="scientific">Rotaria magnacalcarata</name>
    <dbReference type="NCBI Taxonomy" id="392030"/>
    <lineage>
        <taxon>Eukaryota</taxon>
        <taxon>Metazoa</taxon>
        <taxon>Spiralia</taxon>
        <taxon>Gnathifera</taxon>
        <taxon>Rotifera</taxon>
        <taxon>Eurotatoria</taxon>
        <taxon>Bdelloidea</taxon>
        <taxon>Philodinida</taxon>
        <taxon>Philodinidae</taxon>
        <taxon>Rotaria</taxon>
    </lineage>
</organism>
<evidence type="ECO:0000313" key="10">
    <source>
        <dbReference type="EMBL" id="CAF1465777.1"/>
    </source>
</evidence>
<name>A0A815ZJ50_9BILA</name>
<feature type="transmembrane region" description="Helical" evidence="9">
    <location>
        <begin position="279"/>
        <end position="298"/>
    </location>
</feature>
<evidence type="ECO:0000313" key="11">
    <source>
        <dbReference type="EMBL" id="CAF1584798.1"/>
    </source>
</evidence>
<dbReference type="EMBL" id="CAJOBJ010006239">
    <property type="protein sequence ID" value="CAF4055148.1"/>
    <property type="molecule type" value="Genomic_DNA"/>
</dbReference>
<dbReference type="Proteomes" id="UP000663855">
    <property type="component" value="Unassembled WGS sequence"/>
</dbReference>
<feature type="transmembrane region" description="Helical" evidence="9">
    <location>
        <begin position="310"/>
        <end position="332"/>
    </location>
</feature>
<evidence type="ECO:0000256" key="2">
    <source>
        <dbReference type="ARBA" id="ARBA00004651"/>
    </source>
</evidence>
<dbReference type="InterPro" id="IPR009357">
    <property type="entry name" value="Riboflavin_transptr"/>
</dbReference>
<keyword evidence="4 9" id="KW-0813">Transport</keyword>
<keyword evidence="6 9" id="KW-0812">Transmembrane</keyword>
<evidence type="ECO:0000256" key="1">
    <source>
        <dbReference type="ARBA" id="ARBA00000215"/>
    </source>
</evidence>
<comment type="function">
    <text evidence="9">Plasma membrane transporter mediating the uptake by cells of the water soluble vitamin B2/riboflavin that plays a key role in biochemical oxidation-reduction reactions of the carbohydrate, lipid, and amino acid metabolism.</text>
</comment>
<dbReference type="GO" id="GO:0005886">
    <property type="term" value="C:plasma membrane"/>
    <property type="evidence" value="ECO:0007669"/>
    <property type="project" value="UniProtKB-SubCell"/>
</dbReference>
<evidence type="ECO:0000256" key="4">
    <source>
        <dbReference type="ARBA" id="ARBA00022448"/>
    </source>
</evidence>
<sequence length="446" mass="50208">MWTKLQLKTIFVSTLVSLFVVGSWLNLCGVWIEFPLMVDRLPEKWALPATMGLVSNLANIGVIIIALIRRLSRGGVTYEIPVNICILTTGTIVLIVLAFVWHKTTEINGSLHSSYLMGFSLTLALVDCTSSVTFLPFLDRYEPIYMNAYFIGEALSNLLPALLGIAQGVGKTSCIDDGNGTLIQYDTPPRFSVQTYFLALSVIMLGSLLSFVTLCVIRMGRKQEKNSIDSSQTKDDRPAVELNAIEKTPTNLESVELEDPLESETRMTRKEFWISEHGIHLFLCFWTSILIIGATPSIQSYSLYPYSIEVYHHTLIACQFAYPLMSLLCVFVPKLPPRYLYVLTVIGTGLFGYTFLAAKLSPCSPLVDYFIGKLVISISWFLKYCVLFFIRILVGNYFRHTSGHRGLFWFGFLTQIGSLIGAVIIYLFTEHLKLFKQREVCLSYSC</sequence>
<feature type="transmembrane region" description="Helical" evidence="9">
    <location>
        <begin position="196"/>
        <end position="217"/>
    </location>
</feature>
<accession>A0A815ZJ50</accession>
<keyword evidence="5 9" id="KW-1003">Cell membrane</keyword>
<dbReference type="Pfam" id="PF06237">
    <property type="entry name" value="SLC52_ribofla_tr"/>
    <property type="match status" value="1"/>
</dbReference>
<feature type="transmembrane region" description="Helical" evidence="9">
    <location>
        <begin position="406"/>
        <end position="428"/>
    </location>
</feature>
<dbReference type="PANTHER" id="PTHR12929:SF10">
    <property type="entry name" value="RIBOFLAVIN TRANSPORTER"/>
    <property type="match status" value="1"/>
</dbReference>
<keyword evidence="8 9" id="KW-0472">Membrane</keyword>
<evidence type="ECO:0000313" key="14">
    <source>
        <dbReference type="Proteomes" id="UP000663834"/>
    </source>
</evidence>
<feature type="transmembrane region" description="Helical" evidence="9">
    <location>
        <begin position="114"/>
        <end position="138"/>
    </location>
</feature>
<evidence type="ECO:0000256" key="7">
    <source>
        <dbReference type="ARBA" id="ARBA00022989"/>
    </source>
</evidence>
<evidence type="ECO:0000313" key="12">
    <source>
        <dbReference type="EMBL" id="CAF4055148.1"/>
    </source>
</evidence>
<dbReference type="OrthoDB" id="9995836at2759"/>
<reference evidence="11" key="1">
    <citation type="submission" date="2021-02" db="EMBL/GenBank/DDBJ databases">
        <authorList>
            <person name="Nowell W R."/>
        </authorList>
    </citation>
    <scope>NUCLEOTIDE SEQUENCE</scope>
</reference>
<feature type="transmembrane region" description="Helical" evidence="9">
    <location>
        <begin position="339"/>
        <end position="358"/>
    </location>
</feature>
<comment type="caution">
    <text evidence="11">The sequence shown here is derived from an EMBL/GenBank/DDBJ whole genome shotgun (WGS) entry which is preliminary data.</text>
</comment>
<dbReference type="EMBL" id="CAJNOV010011831">
    <property type="protein sequence ID" value="CAF1465777.1"/>
    <property type="molecule type" value="Genomic_DNA"/>
</dbReference>
<dbReference type="EMBL" id="CAJOBH010007453">
    <property type="protein sequence ID" value="CAF4084635.1"/>
    <property type="molecule type" value="Genomic_DNA"/>
</dbReference>
<feature type="transmembrane region" description="Helical" evidence="9">
    <location>
        <begin position="45"/>
        <end position="68"/>
    </location>
</feature>
<keyword evidence="7 9" id="KW-1133">Transmembrane helix</keyword>
<protein>
    <recommendedName>
        <fullName evidence="9">Riboflavin transporter</fullName>
    </recommendedName>
</protein>
<evidence type="ECO:0000256" key="9">
    <source>
        <dbReference type="RuleBase" id="RU368035"/>
    </source>
</evidence>
<evidence type="ECO:0000256" key="3">
    <source>
        <dbReference type="ARBA" id="ARBA00006366"/>
    </source>
</evidence>
<feature type="transmembrane region" description="Helical" evidence="9">
    <location>
        <begin position="370"/>
        <end position="394"/>
    </location>
</feature>
<evidence type="ECO:0000313" key="13">
    <source>
        <dbReference type="EMBL" id="CAF4084635.1"/>
    </source>
</evidence>
<evidence type="ECO:0000256" key="8">
    <source>
        <dbReference type="ARBA" id="ARBA00023136"/>
    </source>
</evidence>
<gene>
    <name evidence="13" type="ORF">BYL167_LOCUS18270</name>
    <name evidence="10" type="ORF">CJN711_LOCUS25372</name>
    <name evidence="12" type="ORF">GIL414_LOCUS14641</name>
    <name evidence="11" type="ORF">KQP761_LOCUS20533</name>
</gene>
<dbReference type="AlphaFoldDB" id="A0A815ZJ50"/>
<dbReference type="Proteomes" id="UP000681720">
    <property type="component" value="Unassembled WGS sequence"/>
</dbReference>
<comment type="similarity">
    <text evidence="3 9">Belongs to the riboflavin transporter family.</text>
</comment>
<proteinExistence type="inferred from homology"/>
<dbReference type="Proteomes" id="UP000681967">
    <property type="component" value="Unassembled WGS sequence"/>
</dbReference>
<dbReference type="EMBL" id="CAJNOW010010664">
    <property type="protein sequence ID" value="CAF1584798.1"/>
    <property type="molecule type" value="Genomic_DNA"/>
</dbReference>
<comment type="subcellular location">
    <subcellularLocation>
        <location evidence="2 9">Cell membrane</location>
        <topology evidence="2 9">Multi-pass membrane protein</topology>
    </subcellularLocation>
</comment>
<dbReference type="GO" id="GO:0032217">
    <property type="term" value="F:riboflavin transmembrane transporter activity"/>
    <property type="evidence" value="ECO:0007669"/>
    <property type="project" value="UniProtKB-UniRule"/>
</dbReference>
<evidence type="ECO:0000256" key="6">
    <source>
        <dbReference type="ARBA" id="ARBA00022692"/>
    </source>
</evidence>